<dbReference type="Gene3D" id="3.40.50.150">
    <property type="entry name" value="Vaccinia Virus protein VP39"/>
    <property type="match status" value="2"/>
</dbReference>
<dbReference type="Pfam" id="PF00891">
    <property type="entry name" value="Methyltransf_2"/>
    <property type="match status" value="1"/>
</dbReference>
<evidence type="ECO:0000256" key="1">
    <source>
        <dbReference type="ARBA" id="ARBA00022603"/>
    </source>
</evidence>
<dbReference type="InterPro" id="IPR001077">
    <property type="entry name" value="COMT_C"/>
</dbReference>
<dbReference type="InterPro" id="IPR036390">
    <property type="entry name" value="WH_DNA-bd_sf"/>
</dbReference>
<dbReference type="GO" id="GO:0008168">
    <property type="term" value="F:methyltransferase activity"/>
    <property type="evidence" value="ECO:0007669"/>
    <property type="project" value="UniProtKB-KW"/>
</dbReference>
<evidence type="ECO:0000256" key="2">
    <source>
        <dbReference type="ARBA" id="ARBA00022679"/>
    </source>
</evidence>
<dbReference type="PROSITE" id="PS51683">
    <property type="entry name" value="SAM_OMT_II"/>
    <property type="match status" value="1"/>
</dbReference>
<evidence type="ECO:0000313" key="5">
    <source>
        <dbReference type="EMBL" id="MFD2464659.1"/>
    </source>
</evidence>
<dbReference type="Gene3D" id="1.10.10.10">
    <property type="entry name" value="Winged helix-like DNA-binding domain superfamily/Winged helix DNA-binding domain"/>
    <property type="match status" value="1"/>
</dbReference>
<dbReference type="InterPro" id="IPR036388">
    <property type="entry name" value="WH-like_DNA-bd_sf"/>
</dbReference>
<evidence type="ECO:0000313" key="6">
    <source>
        <dbReference type="Proteomes" id="UP001597419"/>
    </source>
</evidence>
<keyword evidence="2" id="KW-0808">Transferase</keyword>
<dbReference type="InterPro" id="IPR029063">
    <property type="entry name" value="SAM-dependent_MTases_sf"/>
</dbReference>
<dbReference type="PANTHER" id="PTHR43712:SF2">
    <property type="entry name" value="O-METHYLTRANSFERASE CICE"/>
    <property type="match status" value="1"/>
</dbReference>
<keyword evidence="6" id="KW-1185">Reference proteome</keyword>
<dbReference type="PANTHER" id="PTHR43712">
    <property type="entry name" value="PUTATIVE (AFU_ORTHOLOGUE AFUA_4G14580)-RELATED"/>
    <property type="match status" value="1"/>
</dbReference>
<dbReference type="EMBL" id="JBHUKU010000026">
    <property type="protein sequence ID" value="MFD2464659.1"/>
    <property type="molecule type" value="Genomic_DNA"/>
</dbReference>
<name>A0ABW5GV71_9PSEU</name>
<evidence type="ECO:0000259" key="4">
    <source>
        <dbReference type="Pfam" id="PF00891"/>
    </source>
</evidence>
<evidence type="ECO:0000256" key="3">
    <source>
        <dbReference type="ARBA" id="ARBA00022691"/>
    </source>
</evidence>
<keyword evidence="1 5" id="KW-0489">Methyltransferase</keyword>
<organism evidence="5 6">
    <name type="scientific">Amycolatopsis samaneae</name>
    <dbReference type="NCBI Taxonomy" id="664691"/>
    <lineage>
        <taxon>Bacteria</taxon>
        <taxon>Bacillati</taxon>
        <taxon>Actinomycetota</taxon>
        <taxon>Actinomycetes</taxon>
        <taxon>Pseudonocardiales</taxon>
        <taxon>Pseudonocardiaceae</taxon>
        <taxon>Amycolatopsis</taxon>
    </lineage>
</organism>
<gene>
    <name evidence="5" type="ORF">ACFSYJ_38995</name>
</gene>
<keyword evidence="3" id="KW-0949">S-adenosyl-L-methionine</keyword>
<dbReference type="RefSeq" id="WP_345385913.1">
    <property type="nucleotide sequence ID" value="NZ_BAABHG010000001.1"/>
</dbReference>
<dbReference type="Proteomes" id="UP001597419">
    <property type="component" value="Unassembled WGS sequence"/>
</dbReference>
<dbReference type="GO" id="GO:0032259">
    <property type="term" value="P:methylation"/>
    <property type="evidence" value="ECO:0007669"/>
    <property type="project" value="UniProtKB-KW"/>
</dbReference>
<dbReference type="SUPFAM" id="SSF46785">
    <property type="entry name" value="Winged helix' DNA-binding domain"/>
    <property type="match status" value="1"/>
</dbReference>
<dbReference type="SUPFAM" id="SSF53335">
    <property type="entry name" value="S-adenosyl-L-methionine-dependent methyltransferases"/>
    <property type="match status" value="1"/>
</dbReference>
<comment type="caution">
    <text evidence="5">The sequence shown here is derived from an EMBL/GenBank/DDBJ whole genome shotgun (WGS) entry which is preliminary data.</text>
</comment>
<reference evidence="6" key="1">
    <citation type="journal article" date="2019" name="Int. J. Syst. Evol. Microbiol.">
        <title>The Global Catalogue of Microorganisms (GCM) 10K type strain sequencing project: providing services to taxonomists for standard genome sequencing and annotation.</title>
        <authorList>
            <consortium name="The Broad Institute Genomics Platform"/>
            <consortium name="The Broad Institute Genome Sequencing Center for Infectious Disease"/>
            <person name="Wu L."/>
            <person name="Ma J."/>
        </authorList>
    </citation>
    <scope>NUCLEOTIDE SEQUENCE [LARGE SCALE GENOMIC DNA]</scope>
    <source>
        <strain evidence="6">CGMCC 4.7643</strain>
    </source>
</reference>
<protein>
    <submittedName>
        <fullName evidence="5">Methyltransferase</fullName>
    </submittedName>
</protein>
<proteinExistence type="predicted"/>
<dbReference type="Gene3D" id="1.10.287.1350">
    <property type="match status" value="1"/>
</dbReference>
<accession>A0ABW5GV71</accession>
<sequence>MTAAETVRGWLRGAKAAHLAGVFTRLGIADLIGAGENTLGALARAGDMAPDRMIRLLRGFTDLGLCAEDEPEVFTLTETGAALGAGGPLYDLVLTSTDPVTERAWSALEAGARSGRGGFYETFGKSIFEYLDGDPEWRERYDRFMGGHTTTIAEEVGEYHDFGRYRTAVDVGGGDGTLLAVLSRRYPRLRGRVFDRADGDFLREVPAGADVYLLKWILHDWPDDDAGTILRTCHAAMPAHGRLLVVERILPERAAPGAPRDPELSDLHMLTVYGGKERTRAEFERLCARAGLAVELVTPLPSGMSLIEAVPV</sequence>
<dbReference type="InterPro" id="IPR016461">
    <property type="entry name" value="COMT-like"/>
</dbReference>
<dbReference type="PIRSF" id="PIRSF005739">
    <property type="entry name" value="O-mtase"/>
    <property type="match status" value="1"/>
</dbReference>
<feature type="domain" description="O-methyltransferase C-terminal" evidence="4">
    <location>
        <begin position="105"/>
        <end position="292"/>
    </location>
</feature>